<feature type="domain" description="Peptidoglycan binding-like" evidence="1">
    <location>
        <begin position="83"/>
        <end position="129"/>
    </location>
</feature>
<protein>
    <recommendedName>
        <fullName evidence="5">DUF1906 domain-containing protein</fullName>
    </recommendedName>
</protein>
<dbReference type="Pfam" id="PF08924">
    <property type="entry name" value="Rv2525c_GlyHyd-like"/>
    <property type="match status" value="1"/>
</dbReference>
<organism evidence="3 4">
    <name type="scientific">Siminovitchia terrae</name>
    <name type="common">Bacillus terrae</name>
    <dbReference type="NCBI Taxonomy" id="1914933"/>
    <lineage>
        <taxon>Bacteria</taxon>
        <taxon>Bacillati</taxon>
        <taxon>Bacillota</taxon>
        <taxon>Bacilli</taxon>
        <taxon>Bacillales</taxon>
        <taxon>Bacillaceae</taxon>
        <taxon>Siminovitchia</taxon>
    </lineage>
</organism>
<dbReference type="Gene3D" id="3.20.20.80">
    <property type="entry name" value="Glycosidases"/>
    <property type="match status" value="1"/>
</dbReference>
<reference evidence="3 4" key="1">
    <citation type="submission" date="2021-03" db="EMBL/GenBank/DDBJ databases">
        <title>Antimicrobial resistance genes in bacteria isolated from Japanese honey, and their potential for conferring macrolide and lincosamide resistance in the American foulbrood pathogen Paenibacillus larvae.</title>
        <authorList>
            <person name="Okamoto M."/>
            <person name="Kumagai M."/>
            <person name="Kanamori H."/>
            <person name="Takamatsu D."/>
        </authorList>
    </citation>
    <scope>NUCLEOTIDE SEQUENCE [LARGE SCALE GENOMIC DNA]</scope>
    <source>
        <strain evidence="3 4">J6TS1</strain>
    </source>
</reference>
<accession>A0ABQ4KUK9</accession>
<comment type="caution">
    <text evidence="3">The sequence shown here is derived from an EMBL/GenBank/DDBJ whole genome shotgun (WGS) entry which is preliminary data.</text>
</comment>
<evidence type="ECO:0000259" key="1">
    <source>
        <dbReference type="Pfam" id="PF01471"/>
    </source>
</evidence>
<dbReference type="CDD" id="cd06418">
    <property type="entry name" value="GH25_BacA-like"/>
    <property type="match status" value="1"/>
</dbReference>
<dbReference type="SUPFAM" id="SSF51445">
    <property type="entry name" value="(Trans)glycosidases"/>
    <property type="match status" value="1"/>
</dbReference>
<evidence type="ECO:0000313" key="3">
    <source>
        <dbReference type="EMBL" id="GIN95689.1"/>
    </source>
</evidence>
<evidence type="ECO:0000259" key="2">
    <source>
        <dbReference type="Pfam" id="PF08924"/>
    </source>
</evidence>
<dbReference type="Pfam" id="PF01471">
    <property type="entry name" value="PG_binding_1"/>
    <property type="match status" value="2"/>
</dbReference>
<dbReference type="InterPro" id="IPR017853">
    <property type="entry name" value="GH"/>
</dbReference>
<dbReference type="RefSeq" id="WP_212953758.1">
    <property type="nucleotide sequence ID" value="NZ_BORJ01000003.1"/>
</dbReference>
<evidence type="ECO:0000313" key="4">
    <source>
        <dbReference type="Proteomes" id="UP000680670"/>
    </source>
</evidence>
<dbReference type="InterPro" id="IPR036366">
    <property type="entry name" value="PGBDSf"/>
</dbReference>
<gene>
    <name evidence="3" type="ORF">J6TS1_15590</name>
</gene>
<dbReference type="EMBL" id="BORJ01000003">
    <property type="protein sequence ID" value="GIN95689.1"/>
    <property type="molecule type" value="Genomic_DNA"/>
</dbReference>
<dbReference type="InterPro" id="IPR002477">
    <property type="entry name" value="Peptidoglycan-bd-like"/>
</dbReference>
<dbReference type="Gene3D" id="1.10.101.10">
    <property type="entry name" value="PGBD-like superfamily/PGBD"/>
    <property type="match status" value="2"/>
</dbReference>
<dbReference type="InterPro" id="IPR036365">
    <property type="entry name" value="PGBD-like_sf"/>
</dbReference>
<keyword evidence="4" id="KW-1185">Reference proteome</keyword>
<evidence type="ECO:0008006" key="5">
    <source>
        <dbReference type="Google" id="ProtNLM"/>
    </source>
</evidence>
<dbReference type="InterPro" id="IPR015020">
    <property type="entry name" value="Rv2525c-like_Glyco_Hydro-like"/>
</dbReference>
<name>A0ABQ4KUK9_SIMTE</name>
<feature type="domain" description="Peptidoglycan binding-like" evidence="1">
    <location>
        <begin position="221"/>
        <end position="274"/>
    </location>
</feature>
<dbReference type="SUPFAM" id="SSF47090">
    <property type="entry name" value="PGBD-like"/>
    <property type="match status" value="2"/>
</dbReference>
<feature type="domain" description="Rv2525c-like glycoside hydrolase-like" evidence="2">
    <location>
        <begin position="303"/>
        <end position="486"/>
    </location>
</feature>
<dbReference type="Proteomes" id="UP000680670">
    <property type="component" value="Unassembled WGS sequence"/>
</dbReference>
<proteinExistence type="predicted"/>
<sequence>MDPAVMAAQVWVNSMYGGRQGYVAAPETGKTGWSTVYSLTRALQLELGITNTADSFGETTARKYNEFGILEQGKVPDTEQGRNIVKILQCAMYCKGYNPGGITGMFGDTMKNYIIKLQTDAGLPVRDGRVYDYIFKAFLTMDAYVRTSGGDTKVREIQRDLNNKYFRTSGVQPCDGHYQRGTNKALIYGLQTEIGIPASQQTGSVGPGTRAGLPTLREGSTGQFVKLFQYALYFNGYDASPFNGTYSSQVKYQVAEFQRFVKLIPTGTADLTTWLSTLVSTGDPNRKGQACDGITEVTPARAQTLINNGYKTIGRYLVNVPGGLNKKIQPGELATIFDAGLSVFPIYQTYGSRASYFNYEQGIEDGIAAFNAAREYGFKKDTTIYFAVDFDAYGSDITDNIIPYFRGVNSQFIRLGSPYKIGVYGARNVCIQVSRGGLAHNSFVSGMSTGFSGNLGFPLPSNWAFDQISTITIGSGSGSINIDNNIMSERDPGQTSVGGNLIDLNVEAFNELKRIFDLAMEYTGDAIQQANYLVTNYYRKERYAGGIWTYTTGGIVKEFKDFVNTNYKDVKEFKNFIDPKSRHFVDTEHLMATLSSILYTPDIPFVGVHVKDLAGWAGDLFTSMIEVYEIRENESYDATYAAGLKVIGARDIDSHFSYDDYLSDIDALNIGKQLDGDITLSIYDAFVDHFRGNGVMTRIADFFETKFKSSKANAEDDAVVYLNSVANVDIAFARAMLRSPELPVPHYTDEEGRALAKAWADKLYTDVLNE</sequence>